<name>A0AA36N0E9_9DINO</name>
<reference evidence="2" key="1">
    <citation type="submission" date="2023-08" db="EMBL/GenBank/DDBJ databases">
        <authorList>
            <person name="Chen Y."/>
            <person name="Shah S."/>
            <person name="Dougan E. K."/>
            <person name="Thang M."/>
            <person name="Chan C."/>
        </authorList>
    </citation>
    <scope>NUCLEOTIDE SEQUENCE</scope>
</reference>
<feature type="compositionally biased region" description="Gly residues" evidence="1">
    <location>
        <begin position="255"/>
        <end position="267"/>
    </location>
</feature>
<feature type="compositionally biased region" description="Acidic residues" evidence="1">
    <location>
        <begin position="223"/>
        <end position="233"/>
    </location>
</feature>
<evidence type="ECO:0000313" key="3">
    <source>
        <dbReference type="Proteomes" id="UP001178507"/>
    </source>
</evidence>
<feature type="compositionally biased region" description="Basic and acidic residues" evidence="1">
    <location>
        <begin position="211"/>
        <end position="222"/>
    </location>
</feature>
<keyword evidence="3" id="KW-1185">Reference proteome</keyword>
<dbReference type="EMBL" id="CAUJNA010001524">
    <property type="protein sequence ID" value="CAJ1387457.1"/>
    <property type="molecule type" value="Genomic_DNA"/>
</dbReference>
<dbReference type="Proteomes" id="UP001178507">
    <property type="component" value="Unassembled WGS sequence"/>
</dbReference>
<sequence length="267" mass="28904">MAAILGEGAVDELVIDAQLMATEATGVGFTSKGVVLREDEELFELGDLRLLGDHRDNAGKRRLELGAAVALMHNAEDKEFPIAGTRSSKELHESVALGPRNFLSYHAEWLRLSGVSGRSSSAHVHRNLCEVLRLLHSCSLAAGETLCRWVIQTELAVERSPSMPDYSGLDIVAGTATLPDGRASTSKFNEWVSARLKERASIWKQERLFRQERKTRGGKGKDDIDDDSEDDGPGDSRKKANKKKKKGGKGKGGEDGASGSHGAGQNK</sequence>
<gene>
    <name evidence="2" type="ORF">EVOR1521_LOCUS13535</name>
</gene>
<evidence type="ECO:0000256" key="1">
    <source>
        <dbReference type="SAM" id="MobiDB-lite"/>
    </source>
</evidence>
<feature type="region of interest" description="Disordered" evidence="1">
    <location>
        <begin position="211"/>
        <end position="267"/>
    </location>
</feature>
<organism evidence="2 3">
    <name type="scientific">Effrenium voratum</name>
    <dbReference type="NCBI Taxonomy" id="2562239"/>
    <lineage>
        <taxon>Eukaryota</taxon>
        <taxon>Sar</taxon>
        <taxon>Alveolata</taxon>
        <taxon>Dinophyceae</taxon>
        <taxon>Suessiales</taxon>
        <taxon>Symbiodiniaceae</taxon>
        <taxon>Effrenium</taxon>
    </lineage>
</organism>
<comment type="caution">
    <text evidence="2">The sequence shown here is derived from an EMBL/GenBank/DDBJ whole genome shotgun (WGS) entry which is preliminary data.</text>
</comment>
<proteinExistence type="predicted"/>
<dbReference type="AlphaFoldDB" id="A0AA36N0E9"/>
<protein>
    <submittedName>
        <fullName evidence="2">Uncharacterized protein</fullName>
    </submittedName>
</protein>
<evidence type="ECO:0000313" key="2">
    <source>
        <dbReference type="EMBL" id="CAJ1387457.1"/>
    </source>
</evidence>
<accession>A0AA36N0E9</accession>
<feature type="compositionally biased region" description="Basic residues" evidence="1">
    <location>
        <begin position="239"/>
        <end position="249"/>
    </location>
</feature>